<dbReference type="EMBL" id="RKST01000001">
    <property type="protein sequence ID" value="RUM99616.1"/>
    <property type="molecule type" value="Genomic_DNA"/>
</dbReference>
<reference evidence="3 4" key="1">
    <citation type="submission" date="2018-11" db="EMBL/GenBank/DDBJ databases">
        <title>Pseudaminobacter arsenicus sp. nov., an arsenic-resistant bacterium isolated from arsenic-rich aquifers.</title>
        <authorList>
            <person name="Mu Y."/>
        </authorList>
    </citation>
    <scope>NUCLEOTIDE SEQUENCE [LARGE SCALE GENOMIC DNA]</scope>
    <source>
        <strain evidence="3 4">CB3</strain>
    </source>
</reference>
<dbReference type="SUPFAM" id="SSF53807">
    <property type="entry name" value="Helical backbone' metal receptor"/>
    <property type="match status" value="1"/>
</dbReference>
<feature type="domain" description="Fe/B12 periplasmic-binding" evidence="2">
    <location>
        <begin position="48"/>
        <end position="302"/>
    </location>
</feature>
<feature type="chain" id="PRO_5019117464" evidence="1">
    <location>
        <begin position="37"/>
        <end position="305"/>
    </location>
</feature>
<gene>
    <name evidence="3" type="ORF">EET67_01615</name>
</gene>
<name>A0A432VBW1_9HYPH</name>
<dbReference type="Proteomes" id="UP000281647">
    <property type="component" value="Unassembled WGS sequence"/>
</dbReference>
<evidence type="ECO:0000313" key="4">
    <source>
        <dbReference type="Proteomes" id="UP000281647"/>
    </source>
</evidence>
<dbReference type="OrthoDB" id="9797736at2"/>
<dbReference type="RefSeq" id="WP_128625855.1">
    <property type="nucleotide sequence ID" value="NZ_RKST01000001.1"/>
</dbReference>
<comment type="caution">
    <text evidence="3">The sequence shown here is derived from an EMBL/GenBank/DDBJ whole genome shotgun (WGS) entry which is preliminary data.</text>
</comment>
<dbReference type="CDD" id="cd01149">
    <property type="entry name" value="HutB"/>
    <property type="match status" value="1"/>
</dbReference>
<dbReference type="PANTHER" id="PTHR30535">
    <property type="entry name" value="VITAMIN B12-BINDING PROTEIN"/>
    <property type="match status" value="1"/>
</dbReference>
<dbReference type="AlphaFoldDB" id="A0A432VBW1"/>
<dbReference type="PANTHER" id="PTHR30535:SF4">
    <property type="entry name" value="HEMIN-BINDING PERIPLASMIC PROTEIN HMUT"/>
    <property type="match status" value="1"/>
</dbReference>
<protein>
    <submittedName>
        <fullName evidence="3">Hemin ABC transporter substrate-binding protein</fullName>
    </submittedName>
</protein>
<evidence type="ECO:0000313" key="3">
    <source>
        <dbReference type="EMBL" id="RUM99616.1"/>
    </source>
</evidence>
<sequence>MSAISPRPRGFPSRSIWVVLLGLALALFAAPPPAKAQEGGAIFADPSRIVAIGGSITEIVYALGEEGRLIARDSTSTYPEAALKLPDVGYMRALSPEGVLSVSPTGILALAGSGPAEAIDVLKKASVTFITVPETFNHEGILEKIRIVGKSLGADAAAEKLAASVDADLAAAEKLTANVPERKRVLFLLSVQGGKLLAAGADTAADGIIRLAGGINAVEGFSGYKQLSDEAALTARPDLVLMMDRGDDQAAAADLWNHPGLAGTPAAATKKLVLMDGGYLLGFGPRTAGAVRDLATALYGDQLRN</sequence>
<evidence type="ECO:0000256" key="1">
    <source>
        <dbReference type="SAM" id="SignalP"/>
    </source>
</evidence>
<evidence type="ECO:0000259" key="2">
    <source>
        <dbReference type="PROSITE" id="PS50983"/>
    </source>
</evidence>
<dbReference type="Pfam" id="PF01497">
    <property type="entry name" value="Peripla_BP_2"/>
    <property type="match status" value="1"/>
</dbReference>
<organism evidence="3 4">
    <name type="scientific">Borborobacter arsenicus</name>
    <dbReference type="NCBI Taxonomy" id="1851146"/>
    <lineage>
        <taxon>Bacteria</taxon>
        <taxon>Pseudomonadati</taxon>
        <taxon>Pseudomonadota</taxon>
        <taxon>Alphaproteobacteria</taxon>
        <taxon>Hyphomicrobiales</taxon>
        <taxon>Phyllobacteriaceae</taxon>
        <taxon>Borborobacter</taxon>
    </lineage>
</organism>
<keyword evidence="1" id="KW-0732">Signal</keyword>
<dbReference type="Gene3D" id="3.40.50.1980">
    <property type="entry name" value="Nitrogenase molybdenum iron protein domain"/>
    <property type="match status" value="2"/>
</dbReference>
<dbReference type="PROSITE" id="PS50983">
    <property type="entry name" value="FE_B12_PBP"/>
    <property type="match status" value="1"/>
</dbReference>
<accession>A0A432VBW1</accession>
<dbReference type="InterPro" id="IPR050902">
    <property type="entry name" value="ABC_Transporter_SBP"/>
</dbReference>
<proteinExistence type="predicted"/>
<dbReference type="InterPro" id="IPR002491">
    <property type="entry name" value="ABC_transptr_periplasmic_BD"/>
</dbReference>
<keyword evidence="4" id="KW-1185">Reference proteome</keyword>
<feature type="signal peptide" evidence="1">
    <location>
        <begin position="1"/>
        <end position="36"/>
    </location>
</feature>